<accession>A0A4D6M7X9</accession>
<dbReference type="AlphaFoldDB" id="A0A4D6M7X9"/>
<proteinExistence type="predicted"/>
<evidence type="ECO:0000313" key="2">
    <source>
        <dbReference type="EMBL" id="QCD97472.1"/>
    </source>
</evidence>
<feature type="compositionally biased region" description="Basic and acidic residues" evidence="1">
    <location>
        <begin position="23"/>
        <end position="36"/>
    </location>
</feature>
<sequence>MGTVRFYEFSLERDCSSLKIEVPRLSDNSNRDKDANPSKLSPNRRVNSTTAT</sequence>
<feature type="compositionally biased region" description="Polar residues" evidence="1">
    <location>
        <begin position="38"/>
        <end position="52"/>
    </location>
</feature>
<evidence type="ECO:0000256" key="1">
    <source>
        <dbReference type="SAM" id="MobiDB-lite"/>
    </source>
</evidence>
<gene>
    <name evidence="2" type="ORF">DEO72_LG6g2182</name>
</gene>
<organism evidence="2 3">
    <name type="scientific">Vigna unguiculata</name>
    <name type="common">Cowpea</name>
    <dbReference type="NCBI Taxonomy" id="3917"/>
    <lineage>
        <taxon>Eukaryota</taxon>
        <taxon>Viridiplantae</taxon>
        <taxon>Streptophyta</taxon>
        <taxon>Embryophyta</taxon>
        <taxon>Tracheophyta</taxon>
        <taxon>Spermatophyta</taxon>
        <taxon>Magnoliopsida</taxon>
        <taxon>eudicotyledons</taxon>
        <taxon>Gunneridae</taxon>
        <taxon>Pentapetalae</taxon>
        <taxon>rosids</taxon>
        <taxon>fabids</taxon>
        <taxon>Fabales</taxon>
        <taxon>Fabaceae</taxon>
        <taxon>Papilionoideae</taxon>
        <taxon>50 kb inversion clade</taxon>
        <taxon>NPAAA clade</taxon>
        <taxon>indigoferoid/millettioid clade</taxon>
        <taxon>Phaseoleae</taxon>
        <taxon>Vigna</taxon>
    </lineage>
</organism>
<protein>
    <submittedName>
        <fullName evidence="2">Uncharacterized protein</fullName>
    </submittedName>
</protein>
<dbReference type="EMBL" id="CP039350">
    <property type="protein sequence ID" value="QCD97472.1"/>
    <property type="molecule type" value="Genomic_DNA"/>
</dbReference>
<dbReference type="Proteomes" id="UP000501690">
    <property type="component" value="Linkage Group LG6"/>
</dbReference>
<reference evidence="2 3" key="1">
    <citation type="submission" date="2019-04" db="EMBL/GenBank/DDBJ databases">
        <title>An improved genome assembly and genetic linkage map for asparagus bean, Vigna unguiculata ssp. sesquipedialis.</title>
        <authorList>
            <person name="Xia Q."/>
            <person name="Zhang R."/>
            <person name="Dong Y."/>
        </authorList>
    </citation>
    <scope>NUCLEOTIDE SEQUENCE [LARGE SCALE GENOMIC DNA]</scope>
    <source>
        <tissue evidence="2">Leaf</tissue>
    </source>
</reference>
<keyword evidence="3" id="KW-1185">Reference proteome</keyword>
<name>A0A4D6M7X9_VIGUN</name>
<feature type="region of interest" description="Disordered" evidence="1">
    <location>
        <begin position="23"/>
        <end position="52"/>
    </location>
</feature>
<evidence type="ECO:0000313" key="3">
    <source>
        <dbReference type="Proteomes" id="UP000501690"/>
    </source>
</evidence>